<keyword evidence="2 4" id="KW-0479">Metal-binding</keyword>
<keyword evidence="3 4" id="KW-0862">Zinc</keyword>
<dbReference type="NCBIfam" id="TIGR00100">
    <property type="entry name" value="hypA"/>
    <property type="match status" value="1"/>
</dbReference>
<sequence length="118" mass="13187">MHELSVTENILAICEKHAKENGASKVTDIYLTIGQLSSIVDDSVQFYWDIISQDTLCVGARLHFQRVPAKLKCNQCGHEFTLKGELTLCPQCGSVRIDILSGEEFFVESILIEKEEAV</sequence>
<comment type="caution">
    <text evidence="5">The sequence shown here is derived from an EMBL/GenBank/DDBJ whole genome shotgun (WGS) entry which is preliminary data.</text>
</comment>
<dbReference type="HAMAP" id="MF_00213">
    <property type="entry name" value="HypA_HybF"/>
    <property type="match status" value="1"/>
</dbReference>
<proteinExistence type="inferred from homology"/>
<dbReference type="PANTHER" id="PTHR34535:SF3">
    <property type="entry name" value="HYDROGENASE MATURATION FACTOR HYPA"/>
    <property type="match status" value="1"/>
</dbReference>
<dbReference type="GO" id="GO:0016151">
    <property type="term" value="F:nickel cation binding"/>
    <property type="evidence" value="ECO:0007669"/>
    <property type="project" value="UniProtKB-UniRule"/>
</dbReference>
<accession>A0A7C4KJ63</accession>
<gene>
    <name evidence="4 5" type="primary">hypA</name>
    <name evidence="5" type="ORF">ENT37_07895</name>
</gene>
<dbReference type="Gene3D" id="3.30.2320.80">
    <property type="match status" value="1"/>
</dbReference>
<dbReference type="AlphaFoldDB" id="A0A7C4KJ63"/>
<feature type="binding site" evidence="4">
    <location>
        <position position="89"/>
    </location>
    <ligand>
        <name>Zn(2+)</name>
        <dbReference type="ChEBI" id="CHEBI:29105"/>
    </ligand>
</feature>
<evidence type="ECO:0000256" key="2">
    <source>
        <dbReference type="ARBA" id="ARBA00022723"/>
    </source>
</evidence>
<feature type="binding site" evidence="4">
    <location>
        <position position="76"/>
    </location>
    <ligand>
        <name>Zn(2+)</name>
        <dbReference type="ChEBI" id="CHEBI:29105"/>
    </ligand>
</feature>
<evidence type="ECO:0000256" key="3">
    <source>
        <dbReference type="ARBA" id="ARBA00022833"/>
    </source>
</evidence>
<feature type="binding site" evidence="4">
    <location>
        <position position="92"/>
    </location>
    <ligand>
        <name>Zn(2+)</name>
        <dbReference type="ChEBI" id="CHEBI:29105"/>
    </ligand>
</feature>
<feature type="binding site" evidence="4">
    <location>
        <position position="73"/>
    </location>
    <ligand>
        <name>Zn(2+)</name>
        <dbReference type="ChEBI" id="CHEBI:29105"/>
    </ligand>
</feature>
<dbReference type="PANTHER" id="PTHR34535">
    <property type="entry name" value="HYDROGENASE MATURATION FACTOR HYPA"/>
    <property type="match status" value="1"/>
</dbReference>
<name>A0A7C4KJ63_9CHLR</name>
<keyword evidence="1 4" id="KW-0533">Nickel</keyword>
<dbReference type="GO" id="GO:0051604">
    <property type="term" value="P:protein maturation"/>
    <property type="evidence" value="ECO:0007669"/>
    <property type="project" value="InterPro"/>
</dbReference>
<dbReference type="PIRSF" id="PIRSF004761">
    <property type="entry name" value="Hydrgn_mat_HypA"/>
    <property type="match status" value="1"/>
</dbReference>
<dbReference type="EMBL" id="DSYK01000393">
    <property type="protein sequence ID" value="HGS21777.1"/>
    <property type="molecule type" value="Genomic_DNA"/>
</dbReference>
<comment type="function">
    <text evidence="4">Involved in the maturation of [NiFe] hydrogenases. Required for nickel insertion into the metal center of the hydrogenase.</text>
</comment>
<protein>
    <recommendedName>
        <fullName evidence="4">Hydrogenase maturation factor HypA</fullName>
    </recommendedName>
</protein>
<dbReference type="Pfam" id="PF01155">
    <property type="entry name" value="HypA"/>
    <property type="match status" value="1"/>
</dbReference>
<reference evidence="5" key="1">
    <citation type="journal article" date="2020" name="mSystems">
        <title>Genome- and Community-Level Interaction Insights into Carbon Utilization and Element Cycling Functions of Hydrothermarchaeota in Hydrothermal Sediment.</title>
        <authorList>
            <person name="Zhou Z."/>
            <person name="Liu Y."/>
            <person name="Xu W."/>
            <person name="Pan J."/>
            <person name="Luo Z.H."/>
            <person name="Li M."/>
        </authorList>
    </citation>
    <scope>NUCLEOTIDE SEQUENCE [LARGE SCALE GENOMIC DNA]</scope>
    <source>
        <strain evidence="5">SpSt-573</strain>
    </source>
</reference>
<evidence type="ECO:0000256" key="4">
    <source>
        <dbReference type="HAMAP-Rule" id="MF_00213"/>
    </source>
</evidence>
<dbReference type="GO" id="GO:0008270">
    <property type="term" value="F:zinc ion binding"/>
    <property type="evidence" value="ECO:0007669"/>
    <property type="project" value="UniProtKB-UniRule"/>
</dbReference>
<feature type="binding site" evidence="4">
    <location>
        <position position="2"/>
    </location>
    <ligand>
        <name>Ni(2+)</name>
        <dbReference type="ChEBI" id="CHEBI:49786"/>
    </ligand>
</feature>
<dbReference type="InterPro" id="IPR000688">
    <property type="entry name" value="HypA/HybF"/>
</dbReference>
<evidence type="ECO:0000313" key="5">
    <source>
        <dbReference type="EMBL" id="HGS21777.1"/>
    </source>
</evidence>
<organism evidence="5">
    <name type="scientific">Anaerolinea thermolimosa</name>
    <dbReference type="NCBI Taxonomy" id="229919"/>
    <lineage>
        <taxon>Bacteria</taxon>
        <taxon>Bacillati</taxon>
        <taxon>Chloroflexota</taxon>
        <taxon>Anaerolineae</taxon>
        <taxon>Anaerolineales</taxon>
        <taxon>Anaerolineaceae</taxon>
        <taxon>Anaerolinea</taxon>
    </lineage>
</organism>
<comment type="similarity">
    <text evidence="4">Belongs to the HypA/HybF family.</text>
</comment>
<evidence type="ECO:0000256" key="1">
    <source>
        <dbReference type="ARBA" id="ARBA00022596"/>
    </source>
</evidence>